<keyword evidence="8" id="KW-0862">Zinc</keyword>
<dbReference type="OrthoDB" id="166377at2"/>
<evidence type="ECO:0000259" key="14">
    <source>
        <dbReference type="PROSITE" id="PS51371"/>
    </source>
</evidence>
<proteinExistence type="inferred from homology"/>
<evidence type="ECO:0000256" key="5">
    <source>
        <dbReference type="ARBA" id="ARBA00022692"/>
    </source>
</evidence>
<feature type="transmembrane region" description="Helical" evidence="13">
    <location>
        <begin position="110"/>
        <end position="134"/>
    </location>
</feature>
<dbReference type="PANTHER" id="PTHR39188">
    <property type="entry name" value="MEMBRANE-ASSOCIATED ZINC METALLOPROTEASE M50B"/>
    <property type="match status" value="1"/>
</dbReference>
<evidence type="ECO:0000313" key="16">
    <source>
        <dbReference type="Proteomes" id="UP000270678"/>
    </source>
</evidence>
<dbReference type="InterPro" id="IPR000644">
    <property type="entry name" value="CBS_dom"/>
</dbReference>
<evidence type="ECO:0000256" key="2">
    <source>
        <dbReference type="ARBA" id="ARBA00004141"/>
    </source>
</evidence>
<sequence length="285" mass="32464">MIKWNGIKISVHPFFVIIMLASVLTGHFLELIALFTIVFIHEIGHVFAARCFGVQVLAIQMLPFGGVAEMEDTSHLTVRREIVIALAGPLQNILLIGVSLLLHVCGLWEGAFFLYFINSNLIIALFNLLPILPLDGGKISQALISLILPFHLTLVYSLRISLLFSLMVVVYSVLPPLHGQGMLNLNLLLVGLFLLYSNWTDYRNIPYRFMRFLVNRDQSFVRHWMTGGLAQPIVANKAKPLEQILRLFRRQKYHFIYVMNRQGDIVAVLPEQRIISSYLRGKPRD</sequence>
<accession>A0A3S9V3E4</accession>
<dbReference type="SUPFAM" id="SSF54631">
    <property type="entry name" value="CBS-domain pair"/>
    <property type="match status" value="1"/>
</dbReference>
<evidence type="ECO:0000256" key="7">
    <source>
        <dbReference type="ARBA" id="ARBA00022801"/>
    </source>
</evidence>
<dbReference type="GO" id="GO:0016020">
    <property type="term" value="C:membrane"/>
    <property type="evidence" value="ECO:0007669"/>
    <property type="project" value="UniProtKB-SubCell"/>
</dbReference>
<comment type="cofactor">
    <cofactor evidence="1">
        <name>Zn(2+)</name>
        <dbReference type="ChEBI" id="CHEBI:29105"/>
    </cofactor>
</comment>
<evidence type="ECO:0000256" key="3">
    <source>
        <dbReference type="ARBA" id="ARBA00007931"/>
    </source>
</evidence>
<evidence type="ECO:0000256" key="8">
    <source>
        <dbReference type="ARBA" id="ARBA00022833"/>
    </source>
</evidence>
<keyword evidence="10" id="KW-0482">Metalloprotease</keyword>
<dbReference type="InterPro" id="IPR008915">
    <property type="entry name" value="Peptidase_M50"/>
</dbReference>
<dbReference type="AlphaFoldDB" id="A0A3S9V3E4"/>
<keyword evidence="6" id="KW-0479">Metal-binding</keyword>
<evidence type="ECO:0000256" key="6">
    <source>
        <dbReference type="ARBA" id="ARBA00022723"/>
    </source>
</evidence>
<feature type="transmembrane region" description="Helical" evidence="13">
    <location>
        <begin position="47"/>
        <end position="70"/>
    </location>
</feature>
<dbReference type="KEGG" id="plut:EI981_23075"/>
<dbReference type="InterPro" id="IPR046342">
    <property type="entry name" value="CBS_dom_sf"/>
</dbReference>
<protein>
    <submittedName>
        <fullName evidence="15">Zn-dependent protease</fullName>
    </submittedName>
</protein>
<evidence type="ECO:0000313" key="15">
    <source>
        <dbReference type="EMBL" id="AZS17046.1"/>
    </source>
</evidence>
<feature type="transmembrane region" description="Helical" evidence="13">
    <location>
        <begin position="183"/>
        <end position="202"/>
    </location>
</feature>
<evidence type="ECO:0000256" key="11">
    <source>
        <dbReference type="ARBA" id="ARBA00023136"/>
    </source>
</evidence>
<dbReference type="PANTHER" id="PTHR39188:SF3">
    <property type="entry name" value="STAGE IV SPORULATION PROTEIN FB"/>
    <property type="match status" value="1"/>
</dbReference>
<reference evidence="16" key="1">
    <citation type="submission" date="2018-12" db="EMBL/GenBank/DDBJ databases">
        <title>Complete genome sequence of Paenibacillus sp. MBLB1234.</title>
        <authorList>
            <person name="Nam Y.-D."/>
            <person name="Kang J."/>
            <person name="Chung W.-H."/>
            <person name="Park Y.S."/>
        </authorList>
    </citation>
    <scope>NUCLEOTIDE SEQUENCE [LARGE SCALE GENOMIC DNA]</scope>
    <source>
        <strain evidence="16">MBLB1234</strain>
    </source>
</reference>
<organism evidence="15 16">
    <name type="scientific">Paenibacillus lutimineralis</name>
    <dbReference type="NCBI Taxonomy" id="2707005"/>
    <lineage>
        <taxon>Bacteria</taxon>
        <taxon>Bacillati</taxon>
        <taxon>Bacillota</taxon>
        <taxon>Bacilli</taxon>
        <taxon>Bacillales</taxon>
        <taxon>Paenibacillaceae</taxon>
        <taxon>Paenibacillus</taxon>
    </lineage>
</organism>
<evidence type="ECO:0000256" key="10">
    <source>
        <dbReference type="ARBA" id="ARBA00023049"/>
    </source>
</evidence>
<keyword evidence="12" id="KW-0129">CBS domain</keyword>
<name>A0A3S9V3E4_9BACL</name>
<feature type="domain" description="CBS" evidence="14">
    <location>
        <begin position="225"/>
        <end position="285"/>
    </location>
</feature>
<dbReference type="PROSITE" id="PS51371">
    <property type="entry name" value="CBS"/>
    <property type="match status" value="1"/>
</dbReference>
<evidence type="ECO:0000256" key="9">
    <source>
        <dbReference type="ARBA" id="ARBA00022989"/>
    </source>
</evidence>
<evidence type="ECO:0000256" key="12">
    <source>
        <dbReference type="PROSITE-ProRule" id="PRU00703"/>
    </source>
</evidence>
<keyword evidence="4 15" id="KW-0645">Protease</keyword>
<feature type="transmembrane region" description="Helical" evidence="13">
    <location>
        <begin position="146"/>
        <end position="171"/>
    </location>
</feature>
<gene>
    <name evidence="15" type="ORF">EI981_23075</name>
</gene>
<keyword evidence="5 13" id="KW-0812">Transmembrane</keyword>
<keyword evidence="16" id="KW-1185">Reference proteome</keyword>
<keyword evidence="9 13" id="KW-1133">Transmembrane helix</keyword>
<evidence type="ECO:0000256" key="13">
    <source>
        <dbReference type="SAM" id="Phobius"/>
    </source>
</evidence>
<dbReference type="EMBL" id="CP034346">
    <property type="protein sequence ID" value="AZS17046.1"/>
    <property type="molecule type" value="Genomic_DNA"/>
</dbReference>
<evidence type="ECO:0000256" key="4">
    <source>
        <dbReference type="ARBA" id="ARBA00022670"/>
    </source>
</evidence>
<dbReference type="GO" id="GO:0006508">
    <property type="term" value="P:proteolysis"/>
    <property type="evidence" value="ECO:0007669"/>
    <property type="project" value="UniProtKB-KW"/>
</dbReference>
<dbReference type="GO" id="GO:0046872">
    <property type="term" value="F:metal ion binding"/>
    <property type="evidence" value="ECO:0007669"/>
    <property type="project" value="UniProtKB-KW"/>
</dbReference>
<feature type="transmembrane region" description="Helical" evidence="13">
    <location>
        <begin position="82"/>
        <end position="104"/>
    </location>
</feature>
<dbReference type="Pfam" id="PF02163">
    <property type="entry name" value="Peptidase_M50"/>
    <property type="match status" value="1"/>
</dbReference>
<dbReference type="RefSeq" id="WP_127002240.1">
    <property type="nucleotide sequence ID" value="NZ_CP034346.1"/>
</dbReference>
<keyword evidence="7" id="KW-0378">Hydrolase</keyword>
<keyword evidence="11 13" id="KW-0472">Membrane</keyword>
<comment type="subcellular location">
    <subcellularLocation>
        <location evidence="2">Membrane</location>
        <topology evidence="2">Multi-pass membrane protein</topology>
    </subcellularLocation>
</comment>
<feature type="transmembrane region" description="Helical" evidence="13">
    <location>
        <begin position="12"/>
        <end position="41"/>
    </location>
</feature>
<dbReference type="GO" id="GO:0008237">
    <property type="term" value="F:metallopeptidase activity"/>
    <property type="evidence" value="ECO:0007669"/>
    <property type="project" value="UniProtKB-KW"/>
</dbReference>
<dbReference type="Proteomes" id="UP000270678">
    <property type="component" value="Chromosome"/>
</dbReference>
<comment type="similarity">
    <text evidence="3">Belongs to the peptidase M50B family.</text>
</comment>
<evidence type="ECO:0000256" key="1">
    <source>
        <dbReference type="ARBA" id="ARBA00001947"/>
    </source>
</evidence>
<dbReference type="CDD" id="cd06161">
    <property type="entry name" value="S2P-M50_SpoIVFB"/>
    <property type="match status" value="1"/>
</dbReference>